<gene>
    <name evidence="4" type="ORF">ACFFUR_15865</name>
</gene>
<evidence type="ECO:0000313" key="4">
    <source>
        <dbReference type="EMBL" id="MFB9213293.1"/>
    </source>
</evidence>
<dbReference type="InterPro" id="IPR048503">
    <property type="entry name" value="NamZ_C"/>
</dbReference>
<keyword evidence="5" id="KW-1185">Reference proteome</keyword>
<evidence type="ECO:0000256" key="1">
    <source>
        <dbReference type="SAM" id="SignalP"/>
    </source>
</evidence>
<dbReference type="Proteomes" id="UP001589654">
    <property type="component" value="Unassembled WGS sequence"/>
</dbReference>
<accession>A0ABV5J8X5</accession>
<dbReference type="PANTHER" id="PTHR42915:SF1">
    <property type="entry name" value="PEPTIDOGLYCAN BETA-N-ACETYLMURAMIDASE NAMZ"/>
    <property type="match status" value="1"/>
</dbReference>
<evidence type="ECO:0000259" key="2">
    <source>
        <dbReference type="Pfam" id="PF07075"/>
    </source>
</evidence>
<comment type="caution">
    <text evidence="4">The sequence shown here is derived from an EMBL/GenBank/DDBJ whole genome shotgun (WGS) entry which is preliminary data.</text>
</comment>
<feature type="chain" id="PRO_5046908986" evidence="1">
    <location>
        <begin position="22"/>
        <end position="404"/>
    </location>
</feature>
<dbReference type="Gene3D" id="3.40.50.12170">
    <property type="entry name" value="Uncharacterised protein PF07075, DUF1343"/>
    <property type="match status" value="1"/>
</dbReference>
<dbReference type="EMBL" id="JBHMEW010000067">
    <property type="protein sequence ID" value="MFB9213293.1"/>
    <property type="molecule type" value="Genomic_DNA"/>
</dbReference>
<reference evidence="4 5" key="1">
    <citation type="submission" date="2024-09" db="EMBL/GenBank/DDBJ databases">
        <authorList>
            <person name="Sun Q."/>
            <person name="Mori K."/>
        </authorList>
    </citation>
    <scope>NUCLEOTIDE SEQUENCE [LARGE SCALE GENOMIC DNA]</scope>
    <source>
        <strain evidence="4 5">CECT 7682</strain>
    </source>
</reference>
<dbReference type="Pfam" id="PF07075">
    <property type="entry name" value="NamZ_N"/>
    <property type="match status" value="1"/>
</dbReference>
<dbReference type="Gene3D" id="3.90.1150.140">
    <property type="match status" value="1"/>
</dbReference>
<dbReference type="PANTHER" id="PTHR42915">
    <property type="entry name" value="HYPOTHETICAL 460 KDA PROTEIN IN FEUA-SIGW INTERGENIC REGION [PRECURSOR]"/>
    <property type="match status" value="1"/>
</dbReference>
<dbReference type="PIRSF" id="PIRSF016719">
    <property type="entry name" value="UCP016719"/>
    <property type="match status" value="1"/>
</dbReference>
<feature type="domain" description="Peptidoglycan beta-N-acetylmuramidase NamZ C-terminal" evidence="3">
    <location>
        <begin position="267"/>
        <end position="403"/>
    </location>
</feature>
<name>A0ABV5J8X5_9BACT</name>
<protein>
    <submittedName>
        <fullName evidence="4">Exo-beta-N-acetylmuramidase NamZ domain-containing protein</fullName>
    </submittedName>
</protein>
<dbReference type="InterPro" id="IPR008302">
    <property type="entry name" value="NamZ"/>
</dbReference>
<evidence type="ECO:0000259" key="3">
    <source>
        <dbReference type="Pfam" id="PF20732"/>
    </source>
</evidence>
<feature type="domain" description="Peptidoglycan beta-N-acetylmuramidase NamZ N-terminal" evidence="2">
    <location>
        <begin position="61"/>
        <end position="261"/>
    </location>
</feature>
<feature type="signal peptide" evidence="1">
    <location>
        <begin position="1"/>
        <end position="21"/>
    </location>
</feature>
<proteinExistence type="predicted"/>
<dbReference type="InterPro" id="IPR048502">
    <property type="entry name" value="NamZ_N"/>
</dbReference>
<sequence length="404" mass="45314">MKQLKLILLLTFLLGTLPFCKSETEGQYSQKNALSTSAIPEIKTGADQPLHYLPLLKGKKVGLVVNQTSIINQKKSKHLVDFLLAEDIPVKKIFVPEHGFRGDADAGEAIENGMDKSTGLPVISLYGSHKKPTPEDLKDLDLLIFDLQDVGVRFYTYISTLHYVMEACAENNKPLIILDRPNPNGDYVDGPVLKNGFKSFVGMHPIPVVHGLTIGELARMINGEKWLKNGVKADISIIPVKNWDHAMPYSLPIKPSPNLPNELAIRLYPSLCFFEGTQISVGRGTTFPFQVIGAPDSRYGDFTFTPKSIPGMSKNPPYEGKKCYGLDLRGSELSHRFTLRYLLDMYKKSGKDPDFFNNFFNTLAGTDELKKAILAGKSEEEIKATWQKDLNHYKKKRSKYLLYK</sequence>
<organism evidence="4 5">
    <name type="scientific">Echinicola jeungdonensis</name>
    <dbReference type="NCBI Taxonomy" id="709343"/>
    <lineage>
        <taxon>Bacteria</taxon>
        <taxon>Pseudomonadati</taxon>
        <taxon>Bacteroidota</taxon>
        <taxon>Cytophagia</taxon>
        <taxon>Cytophagales</taxon>
        <taxon>Cyclobacteriaceae</taxon>
        <taxon>Echinicola</taxon>
    </lineage>
</organism>
<dbReference type="Pfam" id="PF20732">
    <property type="entry name" value="NamZ_C"/>
    <property type="match status" value="1"/>
</dbReference>
<keyword evidence="1" id="KW-0732">Signal</keyword>
<dbReference type="RefSeq" id="WP_379945460.1">
    <property type="nucleotide sequence ID" value="NZ_JBHMEW010000067.1"/>
</dbReference>
<evidence type="ECO:0000313" key="5">
    <source>
        <dbReference type="Proteomes" id="UP001589654"/>
    </source>
</evidence>